<dbReference type="Pfam" id="PF01095">
    <property type="entry name" value="Pectinesterase"/>
    <property type="match status" value="1"/>
</dbReference>
<dbReference type="VEuPathDB" id="FungiDB:SeMB42_g05375"/>
<dbReference type="EMBL" id="QEAN01000253">
    <property type="protein sequence ID" value="TPX41879.1"/>
    <property type="molecule type" value="Genomic_DNA"/>
</dbReference>
<dbReference type="Gene3D" id="2.160.20.10">
    <property type="entry name" value="Single-stranded right-handed beta-helix, Pectin lyase-like"/>
    <property type="match status" value="1"/>
</dbReference>
<keyword evidence="10" id="KW-1185">Reference proteome</keyword>
<comment type="caution">
    <text evidence="9">The sequence shown here is derived from an EMBL/GenBank/DDBJ whole genome shotgun (WGS) entry which is preliminary data.</text>
</comment>
<accession>A0A507CRW5</accession>
<evidence type="ECO:0000256" key="4">
    <source>
        <dbReference type="ARBA" id="ARBA00022801"/>
    </source>
</evidence>
<dbReference type="Proteomes" id="UP000317494">
    <property type="component" value="Unassembled WGS sequence"/>
</dbReference>
<dbReference type="UniPathway" id="UPA00545">
    <property type="reaction ID" value="UER00823"/>
</dbReference>
<dbReference type="InterPro" id="IPR012334">
    <property type="entry name" value="Pectin_lyas_fold"/>
</dbReference>
<dbReference type="InterPro" id="IPR000070">
    <property type="entry name" value="Pectinesterase_cat"/>
</dbReference>
<dbReference type="InterPro" id="IPR011050">
    <property type="entry name" value="Pectin_lyase_fold/virulence"/>
</dbReference>
<dbReference type="GO" id="GO:0030599">
    <property type="term" value="F:pectinesterase activity"/>
    <property type="evidence" value="ECO:0007669"/>
    <property type="project" value="UniProtKB-EC"/>
</dbReference>
<dbReference type="AlphaFoldDB" id="A0A507CRW5"/>
<name>A0A507CRW5_9FUNG</name>
<evidence type="ECO:0000256" key="1">
    <source>
        <dbReference type="ARBA" id="ARBA00005184"/>
    </source>
</evidence>
<keyword evidence="6" id="KW-0732">Signal</keyword>
<evidence type="ECO:0000256" key="5">
    <source>
        <dbReference type="ARBA" id="ARBA00023085"/>
    </source>
</evidence>
<comment type="pathway">
    <text evidence="1">Glycan metabolism; pectin degradation; 2-dehydro-3-deoxy-D-gluconate from pectin: step 1/5.</text>
</comment>
<evidence type="ECO:0000259" key="7">
    <source>
        <dbReference type="Pfam" id="PF01095"/>
    </source>
</evidence>
<feature type="chain" id="PRO_5033843897" description="pectinesterase" evidence="6">
    <location>
        <begin position="26"/>
        <end position="332"/>
    </location>
</feature>
<evidence type="ECO:0000313" key="8">
    <source>
        <dbReference type="EMBL" id="TPX41877.1"/>
    </source>
</evidence>
<evidence type="ECO:0000313" key="9">
    <source>
        <dbReference type="EMBL" id="TPX41879.1"/>
    </source>
</evidence>
<dbReference type="EC" id="3.1.1.11" evidence="3"/>
<dbReference type="VEuPathDB" id="FungiDB:SeMB42_g05371"/>
<protein>
    <recommendedName>
        <fullName evidence="3">pectinesterase</fullName>
        <ecNumber evidence="3">3.1.1.11</ecNumber>
    </recommendedName>
</protein>
<evidence type="ECO:0000256" key="6">
    <source>
        <dbReference type="SAM" id="SignalP"/>
    </source>
</evidence>
<dbReference type="GO" id="GO:0045490">
    <property type="term" value="P:pectin catabolic process"/>
    <property type="evidence" value="ECO:0007669"/>
    <property type="project" value="UniProtKB-UniPathway"/>
</dbReference>
<dbReference type="STRING" id="286115.A0A507CRW5"/>
<proteinExistence type="inferred from homology"/>
<organism evidence="9 10">
    <name type="scientific">Synchytrium endobioticum</name>
    <dbReference type="NCBI Taxonomy" id="286115"/>
    <lineage>
        <taxon>Eukaryota</taxon>
        <taxon>Fungi</taxon>
        <taxon>Fungi incertae sedis</taxon>
        <taxon>Chytridiomycota</taxon>
        <taxon>Chytridiomycota incertae sedis</taxon>
        <taxon>Chytridiomycetes</taxon>
        <taxon>Synchytriales</taxon>
        <taxon>Synchytriaceae</taxon>
        <taxon>Synchytrium</taxon>
    </lineage>
</organism>
<evidence type="ECO:0000313" key="10">
    <source>
        <dbReference type="Proteomes" id="UP000317494"/>
    </source>
</evidence>
<feature type="domain" description="Pectinesterase catalytic" evidence="7">
    <location>
        <begin position="28"/>
        <end position="302"/>
    </location>
</feature>
<reference evidence="9 10" key="1">
    <citation type="journal article" date="2019" name="Sci. Rep.">
        <title>Comparative genomics of chytrid fungi reveal insights into the obligate biotrophic and pathogenic lifestyle of Synchytrium endobioticum.</title>
        <authorList>
            <person name="van de Vossenberg B.T.L.H."/>
            <person name="Warris S."/>
            <person name="Nguyen H.D.T."/>
            <person name="van Gent-Pelzer M.P.E."/>
            <person name="Joly D.L."/>
            <person name="van de Geest H.C."/>
            <person name="Bonants P.J.M."/>
            <person name="Smith D.S."/>
            <person name="Levesque C.A."/>
            <person name="van der Lee T.A.J."/>
        </authorList>
    </citation>
    <scope>NUCLEOTIDE SEQUENCE [LARGE SCALE GENOMIC DNA]</scope>
    <source>
        <strain evidence="9 10">MB42</strain>
    </source>
</reference>
<dbReference type="PANTHER" id="PTHR31321">
    <property type="entry name" value="ACYL-COA THIOESTER HYDROLASE YBHC-RELATED"/>
    <property type="match status" value="1"/>
</dbReference>
<evidence type="ECO:0000256" key="3">
    <source>
        <dbReference type="ARBA" id="ARBA00013229"/>
    </source>
</evidence>
<gene>
    <name evidence="8" type="ORF">SeMB42_g05371</name>
    <name evidence="9" type="ORF">SeMB42_g05375</name>
</gene>
<comment type="similarity">
    <text evidence="2">Belongs to the pectinesterase family.</text>
</comment>
<evidence type="ECO:0000256" key="2">
    <source>
        <dbReference type="ARBA" id="ARBA00008891"/>
    </source>
</evidence>
<keyword evidence="5" id="KW-0063">Aspartyl esterase</keyword>
<dbReference type="PANTHER" id="PTHR31321:SF127">
    <property type="entry name" value="PECTINESTERASE"/>
    <property type="match status" value="1"/>
</dbReference>
<dbReference type="EMBL" id="QEAN01000253">
    <property type="protein sequence ID" value="TPX41877.1"/>
    <property type="molecule type" value="Genomic_DNA"/>
</dbReference>
<dbReference type="GO" id="GO:0042545">
    <property type="term" value="P:cell wall modification"/>
    <property type="evidence" value="ECO:0007669"/>
    <property type="project" value="InterPro"/>
</dbReference>
<feature type="signal peptide" evidence="6">
    <location>
        <begin position="1"/>
        <end position="25"/>
    </location>
</feature>
<dbReference type="SUPFAM" id="SSF51126">
    <property type="entry name" value="Pectin lyase-like"/>
    <property type="match status" value="1"/>
</dbReference>
<keyword evidence="4" id="KW-0378">Hydrolase</keyword>
<sequence>MLGRYPNFIVALCVVLALPLLQVTALVNVTVNQRGGAMFKKIQEAVDSLPTNTTEAQVIMIAPGKYFEQVTIPDREAPLVIYGLPTPSLSFDSNVVTISYNRSRLNSQSDYDTATLRIQASKVRVYNVNVENTSPPSGHQALALAASAGRQGYYACQFSAFQDTIMTDIGHQVYARCMVSGLVDFIFGEQGRSLFTKCHIRVLPGPIGFITASGRDSAKSQAWIVLDQCKIDGGDTNSTAKIYLGRPWGDDARVTVQNSYMSSIINPDGWTSWDRSDPTSNTKTAVFAEFNNTGYGALGARKFSTHVTSLVTIDTLMGVDYANMSFVDTKFL</sequence>